<dbReference type="SUPFAM" id="SSF48498">
    <property type="entry name" value="Tetracyclin repressor-like, C-terminal domain"/>
    <property type="match status" value="1"/>
</dbReference>
<dbReference type="PROSITE" id="PS01081">
    <property type="entry name" value="HTH_TETR_1"/>
    <property type="match status" value="1"/>
</dbReference>
<evidence type="ECO:0000256" key="2">
    <source>
        <dbReference type="ARBA" id="ARBA00023125"/>
    </source>
</evidence>
<dbReference type="PRINTS" id="PR00455">
    <property type="entry name" value="HTHTETR"/>
</dbReference>
<keyword evidence="7" id="KW-1185">Reference proteome</keyword>
<dbReference type="EMBL" id="BOMV01000060">
    <property type="protein sequence ID" value="GIE98116.1"/>
    <property type="molecule type" value="Genomic_DNA"/>
</dbReference>
<dbReference type="InterPro" id="IPR001647">
    <property type="entry name" value="HTH_TetR"/>
</dbReference>
<dbReference type="InterPro" id="IPR009057">
    <property type="entry name" value="Homeodomain-like_sf"/>
</dbReference>
<dbReference type="InterPro" id="IPR050109">
    <property type="entry name" value="HTH-type_TetR-like_transc_reg"/>
</dbReference>
<dbReference type="GO" id="GO:0003700">
    <property type="term" value="F:DNA-binding transcription factor activity"/>
    <property type="evidence" value="ECO:0007669"/>
    <property type="project" value="TreeGrafter"/>
</dbReference>
<protein>
    <submittedName>
        <fullName evidence="6">TetR family transcriptional regulator</fullName>
    </submittedName>
</protein>
<proteinExistence type="predicted"/>
<name>A0A919JZJ3_9ACTN</name>
<dbReference type="SUPFAM" id="SSF46689">
    <property type="entry name" value="Homeodomain-like"/>
    <property type="match status" value="1"/>
</dbReference>
<keyword evidence="1" id="KW-0805">Transcription regulation</keyword>
<evidence type="ECO:0000256" key="4">
    <source>
        <dbReference type="PROSITE-ProRule" id="PRU00335"/>
    </source>
</evidence>
<dbReference type="InterPro" id="IPR036271">
    <property type="entry name" value="Tet_transcr_reg_TetR-rel_C_sf"/>
</dbReference>
<dbReference type="Pfam" id="PF00440">
    <property type="entry name" value="TetR_N"/>
    <property type="match status" value="1"/>
</dbReference>
<dbReference type="PANTHER" id="PTHR30055:SF209">
    <property type="entry name" value="POSSIBLE TRANSCRIPTIONAL REGULATORY PROTEIN (PROBABLY TETR-FAMILY)"/>
    <property type="match status" value="1"/>
</dbReference>
<feature type="domain" description="HTH tetR-type" evidence="5">
    <location>
        <begin position="8"/>
        <end position="68"/>
    </location>
</feature>
<sequence length="206" mass="22353">MSPRPRDENLRDAVLRAAAHVLAEEGPTALTTRRVARDVGVSTTSVYTYFGSMEELRQEVRRAGFATLDARADRVPSTDDPVADLAALTEVYFAYGLAEPNVYRAMFIDRPLDGDNNGKEAYERLVTEISRCIEAGRFAAGTEVLTLVWAAQVWSMRHGMVTLVLSGQLPVDQARFVLSDMLVRLCVGYGDDPGRAAASVAAGLAG</sequence>
<organism evidence="6 7">
    <name type="scientific">Paractinoplanes rishiriensis</name>
    <dbReference type="NCBI Taxonomy" id="1050105"/>
    <lineage>
        <taxon>Bacteria</taxon>
        <taxon>Bacillati</taxon>
        <taxon>Actinomycetota</taxon>
        <taxon>Actinomycetes</taxon>
        <taxon>Micromonosporales</taxon>
        <taxon>Micromonosporaceae</taxon>
        <taxon>Paractinoplanes</taxon>
    </lineage>
</organism>
<keyword evidence="3" id="KW-0804">Transcription</keyword>
<dbReference type="Proteomes" id="UP000636960">
    <property type="component" value="Unassembled WGS sequence"/>
</dbReference>
<dbReference type="PANTHER" id="PTHR30055">
    <property type="entry name" value="HTH-TYPE TRANSCRIPTIONAL REGULATOR RUTR"/>
    <property type="match status" value="1"/>
</dbReference>
<accession>A0A919JZJ3</accession>
<dbReference type="InterPro" id="IPR023772">
    <property type="entry name" value="DNA-bd_HTH_TetR-type_CS"/>
</dbReference>
<comment type="caution">
    <text evidence="6">The sequence shown here is derived from an EMBL/GenBank/DDBJ whole genome shotgun (WGS) entry which is preliminary data.</text>
</comment>
<dbReference type="GO" id="GO:0000976">
    <property type="term" value="F:transcription cis-regulatory region binding"/>
    <property type="evidence" value="ECO:0007669"/>
    <property type="project" value="TreeGrafter"/>
</dbReference>
<dbReference type="AlphaFoldDB" id="A0A919JZJ3"/>
<reference evidence="6" key="1">
    <citation type="submission" date="2021-01" db="EMBL/GenBank/DDBJ databases">
        <title>Whole genome shotgun sequence of Actinoplanes rishiriensis NBRC 108556.</title>
        <authorList>
            <person name="Komaki H."/>
            <person name="Tamura T."/>
        </authorList>
    </citation>
    <scope>NUCLEOTIDE SEQUENCE</scope>
    <source>
        <strain evidence="6">NBRC 108556</strain>
    </source>
</reference>
<evidence type="ECO:0000313" key="7">
    <source>
        <dbReference type="Proteomes" id="UP000636960"/>
    </source>
</evidence>
<evidence type="ECO:0000256" key="3">
    <source>
        <dbReference type="ARBA" id="ARBA00023163"/>
    </source>
</evidence>
<evidence type="ECO:0000313" key="6">
    <source>
        <dbReference type="EMBL" id="GIE98116.1"/>
    </source>
</evidence>
<feature type="DNA-binding region" description="H-T-H motif" evidence="4">
    <location>
        <begin position="31"/>
        <end position="50"/>
    </location>
</feature>
<gene>
    <name evidence="6" type="ORF">Ari01nite_55810</name>
</gene>
<dbReference type="RefSeq" id="WP_203785152.1">
    <property type="nucleotide sequence ID" value="NZ_BOMV01000060.1"/>
</dbReference>
<evidence type="ECO:0000256" key="1">
    <source>
        <dbReference type="ARBA" id="ARBA00023015"/>
    </source>
</evidence>
<dbReference type="InterPro" id="IPR025996">
    <property type="entry name" value="MT1864/Rv1816-like_C"/>
</dbReference>
<dbReference type="Gene3D" id="1.10.357.10">
    <property type="entry name" value="Tetracycline Repressor, domain 2"/>
    <property type="match status" value="1"/>
</dbReference>
<evidence type="ECO:0000259" key="5">
    <source>
        <dbReference type="PROSITE" id="PS50977"/>
    </source>
</evidence>
<dbReference type="PROSITE" id="PS50977">
    <property type="entry name" value="HTH_TETR_2"/>
    <property type="match status" value="1"/>
</dbReference>
<keyword evidence="2 4" id="KW-0238">DNA-binding</keyword>
<dbReference type="Pfam" id="PF13305">
    <property type="entry name" value="TetR_C_33"/>
    <property type="match status" value="1"/>
</dbReference>